<gene>
    <name evidence="1" type="ORF">SAMN05421854_11017</name>
</gene>
<organism evidence="1 2">
    <name type="scientific">Amycolatopsis rubida</name>
    <dbReference type="NCBI Taxonomy" id="112413"/>
    <lineage>
        <taxon>Bacteria</taxon>
        <taxon>Bacillati</taxon>
        <taxon>Actinomycetota</taxon>
        <taxon>Actinomycetes</taxon>
        <taxon>Pseudonocardiales</taxon>
        <taxon>Pseudonocardiaceae</taxon>
        <taxon>Amycolatopsis</taxon>
    </lineage>
</organism>
<evidence type="ECO:0000313" key="1">
    <source>
        <dbReference type="EMBL" id="SFQ26564.1"/>
    </source>
</evidence>
<accession>A0A1I5X3T0</accession>
<evidence type="ECO:0000313" key="2">
    <source>
        <dbReference type="Proteomes" id="UP000199137"/>
    </source>
</evidence>
<dbReference type="AlphaFoldDB" id="A0A1I5X3T0"/>
<name>A0A1I5X3T0_9PSEU</name>
<dbReference type="RefSeq" id="WP_167545512.1">
    <property type="nucleotide sequence ID" value="NZ_FOWC01000010.1"/>
</dbReference>
<reference evidence="2" key="1">
    <citation type="submission" date="2016-10" db="EMBL/GenBank/DDBJ databases">
        <authorList>
            <person name="Varghese N."/>
            <person name="Submissions S."/>
        </authorList>
    </citation>
    <scope>NUCLEOTIDE SEQUENCE [LARGE SCALE GENOMIC DNA]</scope>
    <source>
        <strain evidence="2">DSM 44637</strain>
    </source>
</reference>
<dbReference type="Proteomes" id="UP000199137">
    <property type="component" value="Unassembled WGS sequence"/>
</dbReference>
<sequence length="109" mass="12054">MSLRQGLGPRGDRDWGPWRLDPETLVLFCEDDAHPSGYEVDLELCLTSAQVLDWIMQVEMKTWADDAVVAGLVRALNDVLRPQATLCSSGISKTLTKTRIAGLVQLATR</sequence>
<dbReference type="EMBL" id="FOWC01000010">
    <property type="protein sequence ID" value="SFQ26564.1"/>
    <property type="molecule type" value="Genomic_DNA"/>
</dbReference>
<protein>
    <submittedName>
        <fullName evidence="1">Uncharacterized protein</fullName>
    </submittedName>
</protein>
<proteinExistence type="predicted"/>